<dbReference type="EMBL" id="PGTO01000008">
    <property type="protein sequence ID" value="RAU21750.1"/>
    <property type="molecule type" value="Genomic_DNA"/>
</dbReference>
<protein>
    <recommendedName>
        <fullName evidence="3">Surface antigen domain-containing protein</fullName>
    </recommendedName>
</protein>
<dbReference type="OrthoDB" id="7357091at2"/>
<proteinExistence type="predicted"/>
<name>A0A364NXN4_9PROT</name>
<dbReference type="Proteomes" id="UP000251075">
    <property type="component" value="Unassembled WGS sequence"/>
</dbReference>
<evidence type="ECO:0000313" key="2">
    <source>
        <dbReference type="Proteomes" id="UP000251075"/>
    </source>
</evidence>
<evidence type="ECO:0008006" key="3">
    <source>
        <dbReference type="Google" id="ProtNLM"/>
    </source>
</evidence>
<organism evidence="1 2">
    <name type="scientific">Paramagnetospirillum kuznetsovii</name>
    <dbReference type="NCBI Taxonomy" id="2053833"/>
    <lineage>
        <taxon>Bacteria</taxon>
        <taxon>Pseudomonadati</taxon>
        <taxon>Pseudomonadota</taxon>
        <taxon>Alphaproteobacteria</taxon>
        <taxon>Rhodospirillales</taxon>
        <taxon>Magnetospirillaceae</taxon>
        <taxon>Paramagnetospirillum</taxon>
    </lineage>
</organism>
<evidence type="ECO:0000313" key="1">
    <source>
        <dbReference type="EMBL" id="RAU21750.1"/>
    </source>
</evidence>
<comment type="caution">
    <text evidence="1">The sequence shown here is derived from an EMBL/GenBank/DDBJ whole genome shotgun (WGS) entry which is preliminary data.</text>
</comment>
<accession>A0A364NXN4</accession>
<dbReference type="PROSITE" id="PS51257">
    <property type="entry name" value="PROKAR_LIPOPROTEIN"/>
    <property type="match status" value="1"/>
</dbReference>
<reference evidence="1 2" key="1">
    <citation type="submission" date="2017-11" db="EMBL/GenBank/DDBJ databases">
        <title>Draft genome sequence of magnetotactic bacterium Magnetospirillum kuznetsovii LBB-42.</title>
        <authorList>
            <person name="Grouzdev D.S."/>
            <person name="Rysina M.S."/>
            <person name="Baslerov R.V."/>
            <person name="Koziaeva V."/>
        </authorList>
    </citation>
    <scope>NUCLEOTIDE SEQUENCE [LARGE SCALE GENOMIC DNA]</scope>
    <source>
        <strain evidence="1 2">LBB-42</strain>
    </source>
</reference>
<sequence length="162" mass="16882">MTRTMTVGLMALALVGCAENPTEGQLWGTGAGTVIGGGIGRAAAIGTRYPWAFTGVGVVAGAALGYAVGDYVDPPAQRMWASATVEAAETGQPVKWESHGHRGSVSAVGEGWTDGGGRTCRTLHQEASRLHESEGTYARDVMACRHADGSWEVMEPFKDAES</sequence>
<gene>
    <name evidence="1" type="ORF">CU669_11605</name>
</gene>
<keyword evidence="2" id="KW-1185">Reference proteome</keyword>
<dbReference type="AlphaFoldDB" id="A0A364NXN4"/>